<organism evidence="2 3">
    <name type="scientific">Striga asiatica</name>
    <name type="common">Asiatic witchweed</name>
    <name type="synonym">Buchnera asiatica</name>
    <dbReference type="NCBI Taxonomy" id="4170"/>
    <lineage>
        <taxon>Eukaryota</taxon>
        <taxon>Viridiplantae</taxon>
        <taxon>Streptophyta</taxon>
        <taxon>Embryophyta</taxon>
        <taxon>Tracheophyta</taxon>
        <taxon>Spermatophyta</taxon>
        <taxon>Magnoliopsida</taxon>
        <taxon>eudicotyledons</taxon>
        <taxon>Gunneridae</taxon>
        <taxon>Pentapetalae</taxon>
        <taxon>asterids</taxon>
        <taxon>lamiids</taxon>
        <taxon>Lamiales</taxon>
        <taxon>Orobanchaceae</taxon>
        <taxon>Buchnereae</taxon>
        <taxon>Striga</taxon>
    </lineage>
</organism>
<accession>A0A5A7QBA3</accession>
<protein>
    <submittedName>
        <fullName evidence="2">Altered inheritance of mitochondria protein 32</fullName>
    </submittedName>
</protein>
<dbReference type="OrthoDB" id="10253744at2759"/>
<dbReference type="CDD" id="cd03062">
    <property type="entry name" value="TRX_Fd_Sucrase"/>
    <property type="match status" value="1"/>
</dbReference>
<keyword evidence="1" id="KW-0472">Membrane</keyword>
<reference evidence="3" key="1">
    <citation type="journal article" date="2019" name="Curr. Biol.">
        <title>Genome Sequence of Striga asiatica Provides Insight into the Evolution of Plant Parasitism.</title>
        <authorList>
            <person name="Yoshida S."/>
            <person name="Kim S."/>
            <person name="Wafula E.K."/>
            <person name="Tanskanen J."/>
            <person name="Kim Y.M."/>
            <person name="Honaas L."/>
            <person name="Yang Z."/>
            <person name="Spallek T."/>
            <person name="Conn C.E."/>
            <person name="Ichihashi Y."/>
            <person name="Cheong K."/>
            <person name="Cui S."/>
            <person name="Der J.P."/>
            <person name="Gundlach H."/>
            <person name="Jiao Y."/>
            <person name="Hori C."/>
            <person name="Ishida J.K."/>
            <person name="Kasahara H."/>
            <person name="Kiba T."/>
            <person name="Kim M.S."/>
            <person name="Koo N."/>
            <person name="Laohavisit A."/>
            <person name="Lee Y.H."/>
            <person name="Lumba S."/>
            <person name="McCourt P."/>
            <person name="Mortimer J.C."/>
            <person name="Mutuku J.M."/>
            <person name="Nomura T."/>
            <person name="Sasaki-Sekimoto Y."/>
            <person name="Seto Y."/>
            <person name="Wang Y."/>
            <person name="Wakatake T."/>
            <person name="Sakakibara H."/>
            <person name="Demura T."/>
            <person name="Yamaguchi S."/>
            <person name="Yoneyama K."/>
            <person name="Manabe R.I."/>
            <person name="Nelson D.C."/>
            <person name="Schulman A.H."/>
            <person name="Timko M.P."/>
            <person name="dePamphilis C.W."/>
            <person name="Choi D."/>
            <person name="Shirasu K."/>
        </authorList>
    </citation>
    <scope>NUCLEOTIDE SEQUENCE [LARGE SCALE GENOMIC DNA]</scope>
    <source>
        <strain evidence="3">cv. UVA1</strain>
    </source>
</reference>
<sequence length="492" mass="54457">MTIDNFLLFSTRLSKRGKGEVGKSISGFPSLSLGEEFYKVQEAKLALDPPLSFGSPLWFNRPVELLMLITVFANDFIIVIRPFVAPHKPIRDTNQSLQRTRERDASPVPEQCVPFEDLVFRRADEGKPLAELSSVIDRCQAPSSSSSSSMAGESESFSTVAEDTAKYGFERAEMCQSSLNGTVDPYERHVFLCYKSHDDWPSRVENSDSDPLPKLLASSLKDRKNDISLKTRLTICEGDGLKFSDGDVLIFPEMTVIRGLTESDVDSFVEDVLVNGKPWLSGVQEELTDSFVFVCAHNKRDRRCGVCGPILIEKFKEEIGSKDLKGQVFVAACSHVGGHKYAGNVITFSADPDGKIAGNWYGYVTPNDVLEILDKQIGNGEVIERIWRGQMGAKAKEVEVEEPNHATETNANVNGKLPETVTEDNMESVGSCCQGVNGFSCCRAENVEKKQMKNEFSSWVGKFEQRHLLTTVAVVGAIATVAVAYGFYRRAR</sequence>
<name>A0A5A7QBA3_STRAF</name>
<dbReference type="InterPro" id="IPR009737">
    <property type="entry name" value="Aim32/Apd1-like"/>
</dbReference>
<dbReference type="InterPro" id="IPR036249">
    <property type="entry name" value="Thioredoxin-like_sf"/>
</dbReference>
<evidence type="ECO:0000313" key="3">
    <source>
        <dbReference type="Proteomes" id="UP000325081"/>
    </source>
</evidence>
<dbReference type="Pfam" id="PF06999">
    <property type="entry name" value="Suc_Fer-like"/>
    <property type="match status" value="1"/>
</dbReference>
<keyword evidence="1" id="KW-1133">Transmembrane helix</keyword>
<dbReference type="EMBL" id="BKCP01006072">
    <property type="protein sequence ID" value="GER41311.1"/>
    <property type="molecule type" value="Genomic_DNA"/>
</dbReference>
<keyword evidence="1" id="KW-0812">Transmembrane</keyword>
<dbReference type="PANTHER" id="PTHR31902:SF10">
    <property type="entry name" value="SUCRASE_FERREDOXIN-LIKE FAMILY PROTEIN"/>
    <property type="match status" value="1"/>
</dbReference>
<dbReference type="FunFam" id="3.40.30.10:FF:000213">
    <property type="entry name" value="APD1p protein"/>
    <property type="match status" value="1"/>
</dbReference>
<dbReference type="SUPFAM" id="SSF52833">
    <property type="entry name" value="Thioredoxin-like"/>
    <property type="match status" value="1"/>
</dbReference>
<gene>
    <name evidence="2" type="ORF">STAS_18025</name>
</gene>
<dbReference type="Gene3D" id="3.40.30.10">
    <property type="entry name" value="Glutaredoxin"/>
    <property type="match status" value="2"/>
</dbReference>
<dbReference type="Proteomes" id="UP000325081">
    <property type="component" value="Unassembled WGS sequence"/>
</dbReference>
<dbReference type="AlphaFoldDB" id="A0A5A7QBA3"/>
<keyword evidence="3" id="KW-1185">Reference proteome</keyword>
<proteinExistence type="predicted"/>
<dbReference type="PANTHER" id="PTHR31902">
    <property type="entry name" value="ACTIN PATCHES DISTAL PROTEIN 1"/>
    <property type="match status" value="1"/>
</dbReference>
<evidence type="ECO:0000256" key="1">
    <source>
        <dbReference type="SAM" id="Phobius"/>
    </source>
</evidence>
<feature type="transmembrane region" description="Helical" evidence="1">
    <location>
        <begin position="468"/>
        <end position="488"/>
    </location>
</feature>
<comment type="caution">
    <text evidence="2">The sequence shown here is derived from an EMBL/GenBank/DDBJ whole genome shotgun (WGS) entry which is preliminary data.</text>
</comment>
<evidence type="ECO:0000313" key="2">
    <source>
        <dbReference type="EMBL" id="GER41311.1"/>
    </source>
</evidence>